<dbReference type="EMBL" id="JAUESC010000381">
    <property type="protein sequence ID" value="KAK0589887.1"/>
    <property type="molecule type" value="Genomic_DNA"/>
</dbReference>
<reference evidence="1" key="1">
    <citation type="journal article" date="2022" name="Plant J.">
        <title>Strategies of tolerance reflected in two North American maple genomes.</title>
        <authorList>
            <person name="McEvoy S.L."/>
            <person name="Sezen U.U."/>
            <person name="Trouern-Trend A."/>
            <person name="McMahon S.M."/>
            <person name="Schaberg P.G."/>
            <person name="Yang J."/>
            <person name="Wegrzyn J.L."/>
            <person name="Swenson N.G."/>
        </authorList>
    </citation>
    <scope>NUCLEOTIDE SEQUENCE</scope>
    <source>
        <strain evidence="1">NS2018</strain>
    </source>
</reference>
<keyword evidence="2" id="KW-1185">Reference proteome</keyword>
<organism evidence="1 2">
    <name type="scientific">Acer saccharum</name>
    <name type="common">Sugar maple</name>
    <dbReference type="NCBI Taxonomy" id="4024"/>
    <lineage>
        <taxon>Eukaryota</taxon>
        <taxon>Viridiplantae</taxon>
        <taxon>Streptophyta</taxon>
        <taxon>Embryophyta</taxon>
        <taxon>Tracheophyta</taxon>
        <taxon>Spermatophyta</taxon>
        <taxon>Magnoliopsida</taxon>
        <taxon>eudicotyledons</taxon>
        <taxon>Gunneridae</taxon>
        <taxon>Pentapetalae</taxon>
        <taxon>rosids</taxon>
        <taxon>malvids</taxon>
        <taxon>Sapindales</taxon>
        <taxon>Sapindaceae</taxon>
        <taxon>Hippocastanoideae</taxon>
        <taxon>Acereae</taxon>
        <taxon>Acer</taxon>
    </lineage>
</organism>
<evidence type="ECO:0008006" key="3">
    <source>
        <dbReference type="Google" id="ProtNLM"/>
    </source>
</evidence>
<name>A0AA39VRI9_ACESA</name>
<protein>
    <recommendedName>
        <fullName evidence="3">Retrovirus-related Pol polyprotein from transposon TNT 1-94</fullName>
    </recommendedName>
</protein>
<accession>A0AA39VRI9</accession>
<dbReference type="Proteomes" id="UP001168877">
    <property type="component" value="Unassembled WGS sequence"/>
</dbReference>
<reference evidence="1" key="2">
    <citation type="submission" date="2023-06" db="EMBL/GenBank/DDBJ databases">
        <authorList>
            <person name="Swenson N.G."/>
            <person name="Wegrzyn J.L."/>
            <person name="Mcevoy S.L."/>
        </authorList>
    </citation>
    <scope>NUCLEOTIDE SEQUENCE</scope>
    <source>
        <strain evidence="1">NS2018</strain>
        <tissue evidence="1">Leaf</tissue>
    </source>
</reference>
<evidence type="ECO:0000313" key="2">
    <source>
        <dbReference type="Proteomes" id="UP001168877"/>
    </source>
</evidence>
<evidence type="ECO:0000313" key="1">
    <source>
        <dbReference type="EMBL" id="KAK0589887.1"/>
    </source>
</evidence>
<dbReference type="PANTHER" id="PTHR11439:SF467">
    <property type="entry name" value="INTEGRASE CATALYTIC DOMAIN-CONTAINING PROTEIN"/>
    <property type="match status" value="1"/>
</dbReference>
<proteinExistence type="predicted"/>
<gene>
    <name evidence="1" type="ORF">LWI29_019705</name>
</gene>
<dbReference type="CDD" id="cd09272">
    <property type="entry name" value="RNase_HI_RT_Ty1"/>
    <property type="match status" value="1"/>
</dbReference>
<dbReference type="PANTHER" id="PTHR11439">
    <property type="entry name" value="GAG-POL-RELATED RETROTRANSPOSON"/>
    <property type="match status" value="1"/>
</dbReference>
<dbReference type="AlphaFoldDB" id="A0AA39VRI9"/>
<sequence length="135" mass="15221">MDDAKSVRTPLASHFRLSKDQSLKTEEEKDFMAKVPYASAIGSLMYVMTCTRPDISHAMGVVSRYMSNPNFAGEVDHRRSTTRYVLTMASTAISWMSQLQKIVTISTTEAEYVVVTESNKELIWLQSLLTELGFD</sequence>
<comment type="caution">
    <text evidence="1">The sequence shown here is derived from an EMBL/GenBank/DDBJ whole genome shotgun (WGS) entry which is preliminary data.</text>
</comment>